<keyword evidence="2" id="KW-1185">Reference proteome</keyword>
<dbReference type="Proteomes" id="UP000031549">
    <property type="component" value="Unassembled WGS sequence"/>
</dbReference>
<organism evidence="1 2">
    <name type="scientific">Hassallia byssoidea VB512170</name>
    <dbReference type="NCBI Taxonomy" id="1304833"/>
    <lineage>
        <taxon>Bacteria</taxon>
        <taxon>Bacillati</taxon>
        <taxon>Cyanobacteriota</taxon>
        <taxon>Cyanophyceae</taxon>
        <taxon>Nostocales</taxon>
        <taxon>Tolypothrichaceae</taxon>
        <taxon>Hassallia</taxon>
    </lineage>
</organism>
<dbReference type="EMBL" id="JTCM02000003">
    <property type="protein sequence ID" value="NEU71522.1"/>
    <property type="molecule type" value="Genomic_DNA"/>
</dbReference>
<evidence type="ECO:0000313" key="2">
    <source>
        <dbReference type="Proteomes" id="UP000031549"/>
    </source>
</evidence>
<protein>
    <submittedName>
        <fullName evidence="1">Uncharacterized protein</fullName>
    </submittedName>
</protein>
<comment type="caution">
    <text evidence="1">The sequence shown here is derived from an EMBL/GenBank/DDBJ whole genome shotgun (WGS) entry which is preliminary data.</text>
</comment>
<evidence type="ECO:0000313" key="1">
    <source>
        <dbReference type="EMBL" id="NEU71522.1"/>
    </source>
</evidence>
<dbReference type="RefSeq" id="WP_039738912.1">
    <property type="nucleotide sequence ID" value="NZ_JTCM02000003.1"/>
</dbReference>
<proteinExistence type="predicted"/>
<gene>
    <name evidence="1" type="ORF">PI95_002730</name>
</gene>
<dbReference type="AlphaFoldDB" id="A0A846H1W8"/>
<name>A0A846H1W8_9CYAN</name>
<reference evidence="1 2" key="1">
    <citation type="journal article" date="2015" name="Genome Announc.">
        <title>Draft Genome Sequence of Cyanobacterium Hassallia byssoidea Strain VB512170, Isolated from Monuments in India.</title>
        <authorList>
            <person name="Singh D."/>
            <person name="Chandrababunaidu M.M."/>
            <person name="Panda A."/>
            <person name="Sen D."/>
            <person name="Bhattacharyya S."/>
            <person name="Adhikary S.P."/>
            <person name="Tripathy S."/>
        </authorList>
    </citation>
    <scope>NUCLEOTIDE SEQUENCE [LARGE SCALE GENOMIC DNA]</scope>
    <source>
        <strain evidence="1 2">VB512170</strain>
    </source>
</reference>
<sequence length="67" mass="7749">MIIQPTKFNESLTPEFNKFIASVVSGNCNWASEVIRKKLHQVQQHVSSVTFLSKNYQMSEGKEKEYL</sequence>
<accession>A0A846H1W8</accession>